<feature type="domain" description="Ubiquitin-like" evidence="1">
    <location>
        <begin position="61"/>
        <end position="114"/>
    </location>
</feature>
<evidence type="ECO:0000259" key="1">
    <source>
        <dbReference type="PROSITE" id="PS50053"/>
    </source>
</evidence>
<evidence type="ECO:0000313" key="3">
    <source>
        <dbReference type="Proteomes" id="UP000241769"/>
    </source>
</evidence>
<dbReference type="EMBL" id="MDYQ01000247">
    <property type="protein sequence ID" value="PRP78001.1"/>
    <property type="molecule type" value="Genomic_DNA"/>
</dbReference>
<dbReference type="AlphaFoldDB" id="A0A2P6N238"/>
<comment type="caution">
    <text evidence="2">The sequence shown here is derived from an EMBL/GenBank/DDBJ whole genome shotgun (WGS) entry which is preliminary data.</text>
</comment>
<sequence>MLSAETSFEFSYGRYQYTLLAYKEVFQMDPPKLQWPAPKRDAHNPATRNEKSSATDFNTPYQIFIRGLTGDWHNIMVTAGTTVAELEVLIRDKTMVPPESQRLRWSGKLLSNEMINTATSMDQSYFLASPSKSSGRSIAQMKPNTSETATNSLEGHSLVCRWSIGRLSDDGGVPCERPLHCLYVSETPGMLRDSNLYDQGWKPSNTLHFCPLM</sequence>
<name>A0A2P6N238_9EUKA</name>
<dbReference type="Proteomes" id="UP000241769">
    <property type="component" value="Unassembled WGS sequence"/>
</dbReference>
<evidence type="ECO:0000313" key="2">
    <source>
        <dbReference type="EMBL" id="PRP78001.1"/>
    </source>
</evidence>
<organism evidence="2 3">
    <name type="scientific">Planoprotostelium fungivorum</name>
    <dbReference type="NCBI Taxonomy" id="1890364"/>
    <lineage>
        <taxon>Eukaryota</taxon>
        <taxon>Amoebozoa</taxon>
        <taxon>Evosea</taxon>
        <taxon>Variosea</taxon>
        <taxon>Cavosteliida</taxon>
        <taxon>Cavosteliaceae</taxon>
        <taxon>Planoprotostelium</taxon>
    </lineage>
</organism>
<dbReference type="Pfam" id="PF00240">
    <property type="entry name" value="ubiquitin"/>
    <property type="match status" value="1"/>
</dbReference>
<dbReference type="CDD" id="cd17039">
    <property type="entry name" value="Ubl_ubiquitin_like"/>
    <property type="match status" value="1"/>
</dbReference>
<dbReference type="InterPro" id="IPR000626">
    <property type="entry name" value="Ubiquitin-like_dom"/>
</dbReference>
<reference evidence="2 3" key="1">
    <citation type="journal article" date="2018" name="Genome Biol. Evol.">
        <title>Multiple Roots of Fruiting Body Formation in Amoebozoa.</title>
        <authorList>
            <person name="Hillmann F."/>
            <person name="Forbes G."/>
            <person name="Novohradska S."/>
            <person name="Ferling I."/>
            <person name="Riege K."/>
            <person name="Groth M."/>
            <person name="Westermann M."/>
            <person name="Marz M."/>
            <person name="Spaller T."/>
            <person name="Winckler T."/>
            <person name="Schaap P."/>
            <person name="Glockner G."/>
        </authorList>
    </citation>
    <scope>NUCLEOTIDE SEQUENCE [LARGE SCALE GENOMIC DNA]</scope>
    <source>
        <strain evidence="2 3">Jena</strain>
    </source>
</reference>
<dbReference type="SUPFAM" id="SSF54236">
    <property type="entry name" value="Ubiquitin-like"/>
    <property type="match status" value="1"/>
</dbReference>
<dbReference type="Gene3D" id="3.10.20.90">
    <property type="entry name" value="Phosphatidylinositol 3-kinase Catalytic Subunit, Chain A, domain 1"/>
    <property type="match status" value="1"/>
</dbReference>
<proteinExistence type="predicted"/>
<gene>
    <name evidence="2" type="ORF">PROFUN_14089</name>
</gene>
<dbReference type="PROSITE" id="PS50053">
    <property type="entry name" value="UBIQUITIN_2"/>
    <property type="match status" value="1"/>
</dbReference>
<dbReference type="InterPro" id="IPR029071">
    <property type="entry name" value="Ubiquitin-like_domsf"/>
</dbReference>
<dbReference type="InParanoid" id="A0A2P6N238"/>
<keyword evidence="3" id="KW-1185">Reference proteome</keyword>
<accession>A0A2P6N238</accession>
<protein>
    <recommendedName>
        <fullName evidence="1">Ubiquitin-like domain-containing protein</fullName>
    </recommendedName>
</protein>